<dbReference type="AlphaFoldDB" id="A0A6J8EHE1"/>
<dbReference type="InterPro" id="IPR013762">
    <property type="entry name" value="Integrase-like_cat_sf"/>
</dbReference>
<proteinExistence type="predicted"/>
<dbReference type="GO" id="GO:0015074">
    <property type="term" value="P:DNA integration"/>
    <property type="evidence" value="ECO:0007669"/>
    <property type="project" value="InterPro"/>
</dbReference>
<protein>
    <submittedName>
        <fullName evidence="1">Uncharacterized protein</fullName>
    </submittedName>
</protein>
<dbReference type="GO" id="GO:0003677">
    <property type="term" value="F:DNA binding"/>
    <property type="evidence" value="ECO:0007669"/>
    <property type="project" value="InterPro"/>
</dbReference>
<gene>
    <name evidence="1" type="ORF">MCOR_52311</name>
</gene>
<accession>A0A6J8EHE1</accession>
<dbReference type="Gene3D" id="1.10.443.10">
    <property type="entry name" value="Intergrase catalytic core"/>
    <property type="match status" value="1"/>
</dbReference>
<reference evidence="1 2" key="1">
    <citation type="submission" date="2020-06" db="EMBL/GenBank/DDBJ databases">
        <authorList>
            <person name="Li R."/>
            <person name="Bekaert M."/>
        </authorList>
    </citation>
    <scope>NUCLEOTIDE SEQUENCE [LARGE SCALE GENOMIC DNA]</scope>
    <source>
        <strain evidence="2">wild</strain>
    </source>
</reference>
<keyword evidence="2" id="KW-1185">Reference proteome</keyword>
<organism evidence="1 2">
    <name type="scientific">Mytilus coruscus</name>
    <name type="common">Sea mussel</name>
    <dbReference type="NCBI Taxonomy" id="42192"/>
    <lineage>
        <taxon>Eukaryota</taxon>
        <taxon>Metazoa</taxon>
        <taxon>Spiralia</taxon>
        <taxon>Lophotrochozoa</taxon>
        <taxon>Mollusca</taxon>
        <taxon>Bivalvia</taxon>
        <taxon>Autobranchia</taxon>
        <taxon>Pteriomorphia</taxon>
        <taxon>Mytilida</taxon>
        <taxon>Mytiloidea</taxon>
        <taxon>Mytilidae</taxon>
        <taxon>Mytilinae</taxon>
        <taxon>Mytilus</taxon>
    </lineage>
</organism>
<dbReference type="OrthoDB" id="2355984at2759"/>
<dbReference type="Proteomes" id="UP000507470">
    <property type="component" value="Unassembled WGS sequence"/>
</dbReference>
<sequence>MCSAFPHRRSEPDTYERDIVDMAIRYPGNGFYEYHKLFSLDSAAHLRYNNMAVDWSIRNNTLFCNIFTNIRPNTCNVCGSNFHTSGFCSLMQKSSRNKIDDSQDTYDEEVSLTTTTGISRTNTLPEAIPVNDEWIQQVEELWEACLCQSIKQAYMTGVKCFQNFMTWDDKFCGHSFRIGAATSAAAAGIEDHIIQTLGRMSSDCYMRYISCLNSINGTQGMIVDEIGTIYRLRSLRQLVITCELKVMAFGRFHCAGFDIHIFSEHCITLCAYQGLQT</sequence>
<evidence type="ECO:0000313" key="1">
    <source>
        <dbReference type="EMBL" id="CAC5420044.1"/>
    </source>
</evidence>
<dbReference type="GO" id="GO:0006310">
    <property type="term" value="P:DNA recombination"/>
    <property type="evidence" value="ECO:0007669"/>
    <property type="project" value="InterPro"/>
</dbReference>
<name>A0A6J8EHE1_MYTCO</name>
<evidence type="ECO:0000313" key="2">
    <source>
        <dbReference type="Proteomes" id="UP000507470"/>
    </source>
</evidence>
<dbReference type="EMBL" id="CACVKT020009075">
    <property type="protein sequence ID" value="CAC5420044.1"/>
    <property type="molecule type" value="Genomic_DNA"/>
</dbReference>